<reference evidence="2 3" key="1">
    <citation type="journal article" date="2020" name="G3 (Bethesda)">
        <title>Improved Reference Genome for Cyclotella cryptica CCMP332, a Model for Cell Wall Morphogenesis, Salinity Adaptation, and Lipid Production in Diatoms (Bacillariophyta).</title>
        <authorList>
            <person name="Roberts W.R."/>
            <person name="Downey K.M."/>
            <person name="Ruck E.C."/>
            <person name="Traller J.C."/>
            <person name="Alverson A.J."/>
        </authorList>
    </citation>
    <scope>NUCLEOTIDE SEQUENCE [LARGE SCALE GENOMIC DNA]</scope>
    <source>
        <strain evidence="2 3">CCMP332</strain>
    </source>
</reference>
<organism evidence="2 3">
    <name type="scientific">Cyclotella cryptica</name>
    <dbReference type="NCBI Taxonomy" id="29204"/>
    <lineage>
        <taxon>Eukaryota</taxon>
        <taxon>Sar</taxon>
        <taxon>Stramenopiles</taxon>
        <taxon>Ochrophyta</taxon>
        <taxon>Bacillariophyta</taxon>
        <taxon>Coscinodiscophyceae</taxon>
        <taxon>Thalassiosirophycidae</taxon>
        <taxon>Stephanodiscales</taxon>
        <taxon>Stephanodiscaceae</taxon>
        <taxon>Cyclotella</taxon>
    </lineage>
</organism>
<dbReference type="AlphaFoldDB" id="A0ABD3QT89"/>
<sequence>MPSKVDEKRACSAQPTIKQEKSTPVKTKEEQLASAREYAKTLSPTRKTTKKSPTRLITPKKKNSAATSPTCVKTPLSKEKQLARARENGMKLKLKNSLSPVSAHHTPLPAVIIQSDRSLSDASCSGYETAHESVSVGRKTVEAIALAELKQLAEQEEAIVKEEQAKAAVALALAEETKAKRDCLQAIIDENEQMDCD</sequence>
<evidence type="ECO:0000313" key="2">
    <source>
        <dbReference type="EMBL" id="KAL3803712.1"/>
    </source>
</evidence>
<feature type="region of interest" description="Disordered" evidence="1">
    <location>
        <begin position="1"/>
        <end position="78"/>
    </location>
</feature>
<protein>
    <submittedName>
        <fullName evidence="2">Uncharacterized protein</fullName>
    </submittedName>
</protein>
<evidence type="ECO:0000256" key="1">
    <source>
        <dbReference type="SAM" id="MobiDB-lite"/>
    </source>
</evidence>
<name>A0ABD3QT89_9STRA</name>
<evidence type="ECO:0000313" key="3">
    <source>
        <dbReference type="Proteomes" id="UP001516023"/>
    </source>
</evidence>
<keyword evidence="3" id="KW-1185">Reference proteome</keyword>
<proteinExistence type="predicted"/>
<feature type="compositionally biased region" description="Basic residues" evidence="1">
    <location>
        <begin position="47"/>
        <end position="63"/>
    </location>
</feature>
<accession>A0ABD3QT89</accession>
<feature type="compositionally biased region" description="Basic and acidic residues" evidence="1">
    <location>
        <begin position="1"/>
        <end position="10"/>
    </location>
</feature>
<dbReference type="EMBL" id="JABMIG020000012">
    <property type="protein sequence ID" value="KAL3803712.1"/>
    <property type="molecule type" value="Genomic_DNA"/>
</dbReference>
<gene>
    <name evidence="2" type="ORF">HJC23_003766</name>
</gene>
<dbReference type="Proteomes" id="UP001516023">
    <property type="component" value="Unassembled WGS sequence"/>
</dbReference>
<feature type="compositionally biased region" description="Basic and acidic residues" evidence="1">
    <location>
        <begin position="18"/>
        <end position="31"/>
    </location>
</feature>
<comment type="caution">
    <text evidence="2">The sequence shown here is derived from an EMBL/GenBank/DDBJ whole genome shotgun (WGS) entry which is preliminary data.</text>
</comment>